<accession>A0A401V1J9</accession>
<dbReference type="RefSeq" id="WP_124343296.1">
    <property type="nucleotide sequence ID" value="NZ_BHYL01000194.1"/>
</dbReference>
<keyword evidence="4" id="KW-1185">Reference proteome</keyword>
<evidence type="ECO:0000313" key="4">
    <source>
        <dbReference type="Proteomes" id="UP000288246"/>
    </source>
</evidence>
<dbReference type="Proteomes" id="UP000288246">
    <property type="component" value="Unassembled WGS sequence"/>
</dbReference>
<dbReference type="PIRSF" id="PIRSF016487">
    <property type="entry name" value="CYTH_UCP016487"/>
    <property type="match status" value="1"/>
</dbReference>
<evidence type="ECO:0000313" key="3">
    <source>
        <dbReference type="EMBL" id="GCD20785.1"/>
    </source>
</evidence>
<organism evidence="3 4">
    <name type="scientific">Cellulomonas algicola</name>
    <dbReference type="NCBI Taxonomy" id="2071633"/>
    <lineage>
        <taxon>Bacteria</taxon>
        <taxon>Bacillati</taxon>
        <taxon>Actinomycetota</taxon>
        <taxon>Actinomycetes</taxon>
        <taxon>Micrococcales</taxon>
        <taxon>Cellulomonadaceae</taxon>
        <taxon>Cellulomonas</taxon>
    </lineage>
</organism>
<dbReference type="SMART" id="SM01118">
    <property type="entry name" value="CYTH"/>
    <property type="match status" value="1"/>
</dbReference>
<evidence type="ECO:0000259" key="2">
    <source>
        <dbReference type="SMART" id="SM01118"/>
    </source>
</evidence>
<protein>
    <submittedName>
        <fullName evidence="3">Adenylate cyclase</fullName>
    </submittedName>
</protein>
<dbReference type="InterPro" id="IPR023577">
    <property type="entry name" value="CYTH_domain"/>
</dbReference>
<evidence type="ECO:0000256" key="1">
    <source>
        <dbReference type="PIRSR" id="PIRSR016487-1"/>
    </source>
</evidence>
<gene>
    <name evidence="3" type="ORF">CTKZ_23470</name>
</gene>
<dbReference type="EMBL" id="BHYL01000194">
    <property type="protein sequence ID" value="GCD20785.1"/>
    <property type="molecule type" value="Genomic_DNA"/>
</dbReference>
<reference evidence="3 4" key="1">
    <citation type="submission" date="2018-11" db="EMBL/GenBank/DDBJ databases">
        <title>Draft genome sequence of Cellulomonas takizawaensis strain TKZ-21.</title>
        <authorList>
            <person name="Yamamura H."/>
            <person name="Hayashi T."/>
            <person name="Hamada M."/>
            <person name="Serisawa Y."/>
            <person name="Matsuyama K."/>
            <person name="Nakagawa Y."/>
            <person name="Otoguro M."/>
            <person name="Yanagida F."/>
            <person name="Hayakawa M."/>
        </authorList>
    </citation>
    <scope>NUCLEOTIDE SEQUENCE [LARGE SCALE GENOMIC DNA]</scope>
    <source>
        <strain evidence="3 4">TKZ-21</strain>
    </source>
</reference>
<comment type="caution">
    <text evidence="3">The sequence shown here is derived from an EMBL/GenBank/DDBJ whole genome shotgun (WGS) entry which is preliminary data.</text>
</comment>
<dbReference type="AlphaFoldDB" id="A0A401V1J9"/>
<dbReference type="InterPro" id="IPR012042">
    <property type="entry name" value="NeuTTM/CthTTM-like"/>
</dbReference>
<feature type="active site" description="Proton acceptor" evidence="1">
    <location>
        <position position="27"/>
    </location>
</feature>
<dbReference type="PANTHER" id="PTHR40114">
    <property type="entry name" value="SLR0698 PROTEIN"/>
    <property type="match status" value="1"/>
</dbReference>
<dbReference type="Gene3D" id="2.40.320.10">
    <property type="entry name" value="Hypothetical Protein Pfu-838710-001"/>
    <property type="match status" value="1"/>
</dbReference>
<dbReference type="InterPro" id="IPR033469">
    <property type="entry name" value="CYTH-like_dom_sf"/>
</dbReference>
<feature type="domain" description="CYTH" evidence="2">
    <location>
        <begin position="1"/>
        <end position="149"/>
    </location>
</feature>
<sequence>MREIERKFLLASVPDGTGRWVRVRQGYLAQDARAAVRVREVAGRFWLTCKRGEGIVREEWEVELSAAQWEQLWPATGGARVEKDRGRVDLDGAVAVVDVFDGPLAGLRLAEVEFPTRASAHAFVPPPWVGAEVTDDPRYGNRSLAVRGLPVPG</sequence>
<dbReference type="CDD" id="cd07761">
    <property type="entry name" value="CYTH-like_CthTTM-like"/>
    <property type="match status" value="1"/>
</dbReference>
<proteinExistence type="predicted"/>
<dbReference type="SUPFAM" id="SSF55154">
    <property type="entry name" value="CYTH-like phosphatases"/>
    <property type="match status" value="1"/>
</dbReference>
<name>A0A401V1J9_9CELL</name>
<dbReference type="PANTHER" id="PTHR40114:SF1">
    <property type="entry name" value="SLR0698 PROTEIN"/>
    <property type="match status" value="1"/>
</dbReference>
<dbReference type="Pfam" id="PF01928">
    <property type="entry name" value="CYTH"/>
    <property type="match status" value="1"/>
</dbReference>
<dbReference type="OrthoDB" id="9805588at2"/>